<reference evidence="2 3" key="1">
    <citation type="submission" date="2015-04" db="EMBL/GenBank/DDBJ databases">
        <title>Taxonomic description and genome sequence of Bacillus campisalis sp. nov., a novel member of the genus Bacillus isolated from solar saltern.</title>
        <authorList>
            <person name="Mathan Kumar R."/>
            <person name="Kaur G."/>
            <person name="Kumar A."/>
            <person name="Singh N.K."/>
            <person name="Kaur N."/>
            <person name="Kumar N."/>
            <person name="Mayilraj S."/>
        </authorList>
    </citation>
    <scope>NUCLEOTIDE SEQUENCE [LARGE SCALE GENOMIC DNA]</scope>
    <source>
        <strain evidence="2 3">SA2-6</strain>
    </source>
</reference>
<dbReference type="EMBL" id="LAYY01000011">
    <property type="protein sequence ID" value="KKK37915.1"/>
    <property type="molecule type" value="Genomic_DNA"/>
</dbReference>
<dbReference type="AlphaFoldDB" id="A0A0M2SZ85"/>
<organism evidence="2 3">
    <name type="scientific">Mesobacillus campisalis</name>
    <dbReference type="NCBI Taxonomy" id="1408103"/>
    <lineage>
        <taxon>Bacteria</taxon>
        <taxon>Bacillati</taxon>
        <taxon>Bacillota</taxon>
        <taxon>Bacilli</taxon>
        <taxon>Bacillales</taxon>
        <taxon>Bacillaceae</taxon>
        <taxon>Mesobacillus</taxon>
    </lineage>
</organism>
<evidence type="ECO:0000313" key="2">
    <source>
        <dbReference type="EMBL" id="KKK37915.1"/>
    </source>
</evidence>
<protein>
    <submittedName>
        <fullName evidence="2">Uncharacterized protein</fullName>
    </submittedName>
</protein>
<name>A0A0M2SZ85_9BACI</name>
<evidence type="ECO:0000256" key="1">
    <source>
        <dbReference type="SAM" id="Phobius"/>
    </source>
</evidence>
<proteinExistence type="predicted"/>
<evidence type="ECO:0000313" key="3">
    <source>
        <dbReference type="Proteomes" id="UP000034166"/>
    </source>
</evidence>
<keyword evidence="1" id="KW-1133">Transmembrane helix</keyword>
<keyword evidence="1" id="KW-0472">Membrane</keyword>
<feature type="transmembrane region" description="Helical" evidence="1">
    <location>
        <begin position="44"/>
        <end position="63"/>
    </location>
</feature>
<gene>
    <name evidence="2" type="ORF">WQ57_12135</name>
</gene>
<accession>A0A0M2SZ85</accession>
<comment type="caution">
    <text evidence="2">The sequence shown here is derived from an EMBL/GenBank/DDBJ whole genome shotgun (WGS) entry which is preliminary data.</text>
</comment>
<keyword evidence="3" id="KW-1185">Reference proteome</keyword>
<dbReference type="Proteomes" id="UP000034166">
    <property type="component" value="Unassembled WGS sequence"/>
</dbReference>
<keyword evidence="1" id="KW-0812">Transmembrane</keyword>
<sequence>MGRNSEEMVTIHTKNLYIKNMYRLLFETLRRHLTANLRASDTSFCTFLAMFMIMFAAFVSTGLTDFSTELAYLLCEWAATLHGFNSKCTYIGAFPVHSNTICHHFQIIFLEAGIITDIACFHTFKTSLYAFFISHIHY</sequence>